<evidence type="ECO:0000256" key="3">
    <source>
        <dbReference type="ARBA" id="ARBA00013013"/>
    </source>
</evidence>
<comment type="cofactor">
    <cofactor evidence="14">
        <name>Mg(2+)</name>
        <dbReference type="ChEBI" id="CHEBI:18420"/>
    </cofactor>
    <cofactor evidence="14">
        <name>Mn(2+)</name>
        <dbReference type="ChEBI" id="CHEBI:29035"/>
    </cofactor>
</comment>
<comment type="catalytic activity">
    <reaction evidence="12">
        <text>D-threo-isocitrate + NADP(+) = 2-oxoglutarate + CO2 + NADPH</text>
        <dbReference type="Rhea" id="RHEA:19629"/>
        <dbReference type="ChEBI" id="CHEBI:15562"/>
        <dbReference type="ChEBI" id="CHEBI:16526"/>
        <dbReference type="ChEBI" id="CHEBI:16810"/>
        <dbReference type="ChEBI" id="CHEBI:57783"/>
        <dbReference type="ChEBI" id="CHEBI:58349"/>
        <dbReference type="EC" id="1.1.1.42"/>
    </reaction>
</comment>
<evidence type="ECO:0000256" key="1">
    <source>
        <dbReference type="ARBA" id="ARBA00007769"/>
    </source>
</evidence>
<dbReference type="EMBL" id="CAKMMF010000039">
    <property type="protein sequence ID" value="CAH1222546.1"/>
    <property type="molecule type" value="Genomic_DNA"/>
</dbReference>
<dbReference type="Gene3D" id="3.40.718.10">
    <property type="entry name" value="Isopropylmalate Dehydrogenase"/>
    <property type="match status" value="1"/>
</dbReference>
<dbReference type="NCBIfam" id="TIGR00183">
    <property type="entry name" value="prok_nadp_idh"/>
    <property type="match status" value="1"/>
</dbReference>
<organism evidence="16 17">
    <name type="scientific">Paenibacillus plantiphilus</name>
    <dbReference type="NCBI Taxonomy" id="2905650"/>
    <lineage>
        <taxon>Bacteria</taxon>
        <taxon>Bacillati</taxon>
        <taxon>Bacillota</taxon>
        <taxon>Bacilli</taxon>
        <taxon>Bacillales</taxon>
        <taxon>Paenibacillaceae</taxon>
        <taxon>Paenibacillus</taxon>
    </lineage>
</organism>
<comment type="function">
    <text evidence="13">Catalyzes the oxidative decarboxylation of isocitrate to 2-oxoglutarate and carbon dioxide with the concomitant reduction of NADP(+).</text>
</comment>
<keyword evidence="9 14" id="KW-0521">NADP</keyword>
<keyword evidence="5 14" id="KW-0329">Glyoxylate bypass</keyword>
<evidence type="ECO:0000256" key="5">
    <source>
        <dbReference type="ARBA" id="ARBA00022435"/>
    </source>
</evidence>
<dbReference type="PANTHER" id="PTHR43504">
    <property type="entry name" value="ISOCITRATE DEHYDROGENASE [NADP]"/>
    <property type="match status" value="1"/>
</dbReference>
<comment type="similarity">
    <text evidence="1">Belongs to the isocitrate and isopropylmalate dehydrogenases family.</text>
</comment>
<evidence type="ECO:0000313" key="16">
    <source>
        <dbReference type="EMBL" id="CAH1222546.1"/>
    </source>
</evidence>
<accession>A0ABN8H3N7</accession>
<keyword evidence="8" id="KW-0460">Magnesium</keyword>
<evidence type="ECO:0000256" key="6">
    <source>
        <dbReference type="ARBA" id="ARBA00022532"/>
    </source>
</evidence>
<reference evidence="16" key="1">
    <citation type="submission" date="2022-01" db="EMBL/GenBank/DDBJ databases">
        <authorList>
            <person name="Criscuolo A."/>
        </authorList>
    </citation>
    <scope>NUCLEOTIDE SEQUENCE</scope>
    <source>
        <strain evidence="16">CIP111893</strain>
    </source>
</reference>
<evidence type="ECO:0000256" key="2">
    <source>
        <dbReference type="ARBA" id="ARBA00011738"/>
    </source>
</evidence>
<evidence type="ECO:0000256" key="4">
    <source>
        <dbReference type="ARBA" id="ARBA00019562"/>
    </source>
</evidence>
<dbReference type="GO" id="GO:0004450">
    <property type="term" value="F:isocitrate dehydrogenase (NADP+) activity"/>
    <property type="evidence" value="ECO:0007669"/>
    <property type="project" value="UniProtKB-EC"/>
</dbReference>
<dbReference type="PROSITE" id="PS00470">
    <property type="entry name" value="IDH_IMDH"/>
    <property type="match status" value="1"/>
</dbReference>
<gene>
    <name evidence="16" type="primary">icd</name>
    <name evidence="16" type="ORF">PAECIP111893_04860</name>
</gene>
<name>A0ABN8H3N7_9BACL</name>
<protein>
    <recommendedName>
        <fullName evidence="4 14">Isocitrate dehydrogenase [NADP]</fullName>
        <ecNumber evidence="3 14">1.1.1.42</ecNumber>
    </recommendedName>
</protein>
<dbReference type="EC" id="1.1.1.42" evidence="3 14"/>
<keyword evidence="17" id="KW-1185">Reference proteome</keyword>
<evidence type="ECO:0000256" key="12">
    <source>
        <dbReference type="ARBA" id="ARBA00023554"/>
    </source>
</evidence>
<evidence type="ECO:0000256" key="14">
    <source>
        <dbReference type="RuleBase" id="RU004446"/>
    </source>
</evidence>
<evidence type="ECO:0000256" key="10">
    <source>
        <dbReference type="ARBA" id="ARBA00023002"/>
    </source>
</evidence>
<dbReference type="InterPro" id="IPR019818">
    <property type="entry name" value="IsoCit/isopropylmalate_DH_CS"/>
</dbReference>
<dbReference type="RefSeq" id="WP_236346386.1">
    <property type="nucleotide sequence ID" value="NZ_CAKMMF010000039.1"/>
</dbReference>
<proteinExistence type="inferred from homology"/>
<evidence type="ECO:0000313" key="17">
    <source>
        <dbReference type="Proteomes" id="UP000838686"/>
    </source>
</evidence>
<keyword evidence="11 14" id="KW-0464">Manganese</keyword>
<evidence type="ECO:0000256" key="11">
    <source>
        <dbReference type="ARBA" id="ARBA00023211"/>
    </source>
</evidence>
<evidence type="ECO:0000259" key="15">
    <source>
        <dbReference type="SMART" id="SM01329"/>
    </source>
</evidence>
<keyword evidence="10 16" id="KW-0560">Oxidoreductase</keyword>
<dbReference type="SMART" id="SM01329">
    <property type="entry name" value="Iso_dh"/>
    <property type="match status" value="1"/>
</dbReference>
<keyword evidence="7 14" id="KW-0479">Metal-binding</keyword>
<evidence type="ECO:0000256" key="7">
    <source>
        <dbReference type="ARBA" id="ARBA00022723"/>
    </source>
</evidence>
<evidence type="ECO:0000256" key="9">
    <source>
        <dbReference type="ARBA" id="ARBA00022857"/>
    </source>
</evidence>
<dbReference type="Proteomes" id="UP000838686">
    <property type="component" value="Unassembled WGS sequence"/>
</dbReference>
<evidence type="ECO:0000256" key="13">
    <source>
        <dbReference type="ARBA" id="ARBA00046127"/>
    </source>
</evidence>
<comment type="subunit">
    <text evidence="2">Homodimer.</text>
</comment>
<sequence length="430" mass="47191">MQFEKFALPTEGQKITIDNGVLNVPNNPIIPFIEGDGTGRDIWKASKRVLDAAVEKAYNGEKSIAWYEVFAGEKAFNQYGEWLPADTLTAIREYIVAIKGPLTTPIGGGIRSLNVALRQELDLYVCLRPVRYFDGVPSPVKRPELVNMVIFRENTEDIYAGIEYQEGSAEVKKVIEFLQNEMGVNKIRFPETSGIGIKPVSAEGSKRLARAAIEYALKHGRKSLTLVHKGNIMKFTEGAFKNWGYEVAEQEFADQTFTWGQYDRIKEAEGTDAANKAQKDAEAAGKLIVKDAIADIALQQVLTRPTDFDVIATLNLNGDYLSDALAAQVGGIGIAPGANINYLTGHAIFEATHGTAPKYADLDVVNPGSVILSGVMLLEHLGWQEAADMIYKGLETSINNKTVTYDFARLMEGATEVKCSAFADEIIKNL</sequence>
<dbReference type="InterPro" id="IPR004439">
    <property type="entry name" value="Isocitrate_DH_NADP_dimer_prok"/>
</dbReference>
<dbReference type="NCBIfam" id="NF005425">
    <property type="entry name" value="PRK07006.1"/>
    <property type="match status" value="1"/>
</dbReference>
<keyword evidence="6 14" id="KW-0816">Tricarboxylic acid cycle</keyword>
<dbReference type="SUPFAM" id="SSF53659">
    <property type="entry name" value="Isocitrate/Isopropylmalate dehydrogenase-like"/>
    <property type="match status" value="1"/>
</dbReference>
<feature type="domain" description="Isopropylmalate dehydrogenase-like" evidence="15">
    <location>
        <begin position="29"/>
        <end position="426"/>
    </location>
</feature>
<evidence type="ECO:0000256" key="8">
    <source>
        <dbReference type="ARBA" id="ARBA00022842"/>
    </source>
</evidence>
<dbReference type="Pfam" id="PF00180">
    <property type="entry name" value="Iso_dh"/>
    <property type="match status" value="1"/>
</dbReference>
<dbReference type="PANTHER" id="PTHR43504:SF1">
    <property type="entry name" value="ISOCITRATE DEHYDROGENASE [NADP]"/>
    <property type="match status" value="1"/>
</dbReference>
<dbReference type="InterPro" id="IPR024084">
    <property type="entry name" value="IsoPropMal-DH-like_dom"/>
</dbReference>
<comment type="caution">
    <text evidence="16">The sequence shown here is derived from an EMBL/GenBank/DDBJ whole genome shotgun (WGS) entry which is preliminary data.</text>
</comment>